<organism evidence="2 3">
    <name type="scientific">Cardiocondyla obscurior</name>
    <dbReference type="NCBI Taxonomy" id="286306"/>
    <lineage>
        <taxon>Eukaryota</taxon>
        <taxon>Metazoa</taxon>
        <taxon>Ecdysozoa</taxon>
        <taxon>Arthropoda</taxon>
        <taxon>Hexapoda</taxon>
        <taxon>Insecta</taxon>
        <taxon>Pterygota</taxon>
        <taxon>Neoptera</taxon>
        <taxon>Endopterygota</taxon>
        <taxon>Hymenoptera</taxon>
        <taxon>Apocrita</taxon>
        <taxon>Aculeata</taxon>
        <taxon>Formicoidea</taxon>
        <taxon>Formicidae</taxon>
        <taxon>Myrmicinae</taxon>
        <taxon>Cardiocondyla</taxon>
    </lineage>
</organism>
<feature type="transmembrane region" description="Helical" evidence="1">
    <location>
        <begin position="218"/>
        <end position="234"/>
    </location>
</feature>
<keyword evidence="3" id="KW-1185">Reference proteome</keyword>
<proteinExistence type="predicted"/>
<feature type="transmembrane region" description="Helical" evidence="1">
    <location>
        <begin position="254"/>
        <end position="271"/>
    </location>
</feature>
<sequence>MKSIKYINYLYVQVHLYKNNTVIRSVIVTVKGILDSHLSMHFTFYTFRIVLHTIVDRFLNYVRGLNGEASRGKSIFVNLYIFCLESSILPKEPAKAYNNIIISRESKKTVNGLYIYFITNLSRFFWLVYNYCYFESNFKVTCCINIKKKMFNKLLVCHQLEQIKSWCVTHKLTCKKKKGEKKKMHALKLIYIYNRLNLKRAKLIFFLPFIQKKKKKKIRAKLFFFFFFFFFAKSRENLLNSVIRIQLSVRHRDISDVTRINFFFFFIFFYLNKITMSGFEPGLPALLRTLDWCHRHSAKQPL</sequence>
<evidence type="ECO:0000313" key="2">
    <source>
        <dbReference type="EMBL" id="KAL0103303.1"/>
    </source>
</evidence>
<keyword evidence="1" id="KW-1133">Transmembrane helix</keyword>
<dbReference type="EMBL" id="JADYXP020000021">
    <property type="protein sequence ID" value="KAL0103303.1"/>
    <property type="molecule type" value="Genomic_DNA"/>
</dbReference>
<evidence type="ECO:0000256" key="1">
    <source>
        <dbReference type="SAM" id="Phobius"/>
    </source>
</evidence>
<keyword evidence="1" id="KW-0472">Membrane</keyword>
<name>A0AAW2EHU2_9HYME</name>
<keyword evidence="1" id="KW-0812">Transmembrane</keyword>
<dbReference type="AlphaFoldDB" id="A0AAW2EHU2"/>
<evidence type="ECO:0000313" key="3">
    <source>
        <dbReference type="Proteomes" id="UP001430953"/>
    </source>
</evidence>
<comment type="caution">
    <text evidence="2">The sequence shown here is derived from an EMBL/GenBank/DDBJ whole genome shotgun (WGS) entry which is preliminary data.</text>
</comment>
<reference evidence="2 3" key="1">
    <citation type="submission" date="2023-03" db="EMBL/GenBank/DDBJ databases">
        <title>High recombination rates correlate with genetic variation in Cardiocondyla obscurior ants.</title>
        <authorList>
            <person name="Errbii M."/>
        </authorList>
    </citation>
    <scope>NUCLEOTIDE SEQUENCE [LARGE SCALE GENOMIC DNA]</scope>
    <source>
        <strain evidence="2">Alpha-2009</strain>
        <tissue evidence="2">Whole body</tissue>
    </source>
</reference>
<accession>A0AAW2EHU2</accession>
<dbReference type="Proteomes" id="UP001430953">
    <property type="component" value="Unassembled WGS sequence"/>
</dbReference>
<protein>
    <submittedName>
        <fullName evidence="2">Uncharacterized protein</fullName>
    </submittedName>
</protein>
<gene>
    <name evidence="2" type="ORF">PUN28_017529</name>
</gene>